<name>A0A9X3N0V8_9ACTN</name>
<feature type="region of interest" description="Disordered" evidence="1">
    <location>
        <begin position="30"/>
        <end position="60"/>
    </location>
</feature>
<dbReference type="RefSeq" id="WP_270044257.1">
    <property type="nucleotide sequence ID" value="NZ_JAPDOD010000040.1"/>
</dbReference>
<keyword evidence="3" id="KW-1185">Reference proteome</keyword>
<accession>A0A9X3N0V8</accession>
<evidence type="ECO:0000313" key="3">
    <source>
        <dbReference type="Proteomes" id="UP001149140"/>
    </source>
</evidence>
<dbReference type="AlphaFoldDB" id="A0A9X3N0V8"/>
<protein>
    <submittedName>
        <fullName evidence="2">Uncharacterized protein</fullName>
    </submittedName>
</protein>
<dbReference type="Proteomes" id="UP001149140">
    <property type="component" value="Unassembled WGS sequence"/>
</dbReference>
<evidence type="ECO:0000313" key="2">
    <source>
        <dbReference type="EMBL" id="MDA0165003.1"/>
    </source>
</evidence>
<organism evidence="2 3">
    <name type="scientific">Solirubrobacter ginsenosidimutans</name>
    <dbReference type="NCBI Taxonomy" id="490573"/>
    <lineage>
        <taxon>Bacteria</taxon>
        <taxon>Bacillati</taxon>
        <taxon>Actinomycetota</taxon>
        <taxon>Thermoleophilia</taxon>
        <taxon>Solirubrobacterales</taxon>
        <taxon>Solirubrobacteraceae</taxon>
        <taxon>Solirubrobacter</taxon>
    </lineage>
</organism>
<evidence type="ECO:0000256" key="1">
    <source>
        <dbReference type="SAM" id="MobiDB-lite"/>
    </source>
</evidence>
<gene>
    <name evidence="2" type="ORF">OM076_32340</name>
</gene>
<feature type="compositionally biased region" description="Low complexity" evidence="1">
    <location>
        <begin position="30"/>
        <end position="52"/>
    </location>
</feature>
<reference evidence="2" key="1">
    <citation type="submission" date="2022-10" db="EMBL/GenBank/DDBJ databases">
        <title>The WGS of Solirubrobacter ginsenosidimutans DSM 21036.</title>
        <authorList>
            <person name="Jiang Z."/>
        </authorList>
    </citation>
    <scope>NUCLEOTIDE SEQUENCE</scope>
    <source>
        <strain evidence="2">DSM 21036</strain>
    </source>
</reference>
<dbReference type="EMBL" id="JAPDOD010000040">
    <property type="protein sequence ID" value="MDA0165003.1"/>
    <property type="molecule type" value="Genomic_DNA"/>
</dbReference>
<sequence>MHTDFSARRVLVTEYVEGLRADEMTRLAARSATASARSPSASTSASCATSKRTNLDGEREITRAPAVLRVDAPRRNAAPTLLLRRRELQMLALLGELHAGADWGPITAEHHSDVLPSTVLGREDHAFFVTHTR</sequence>
<comment type="caution">
    <text evidence="2">The sequence shown here is derived from an EMBL/GenBank/DDBJ whole genome shotgun (WGS) entry which is preliminary data.</text>
</comment>
<proteinExistence type="predicted"/>